<proteinExistence type="predicted"/>
<accession>A0A0F9W4D9</accession>
<organism evidence="1">
    <name type="scientific">marine sediment metagenome</name>
    <dbReference type="NCBI Taxonomy" id="412755"/>
    <lineage>
        <taxon>unclassified sequences</taxon>
        <taxon>metagenomes</taxon>
        <taxon>ecological metagenomes</taxon>
    </lineage>
</organism>
<gene>
    <name evidence="1" type="ORF">LCGC14_0001640</name>
</gene>
<sequence length="189" mass="21920">MMDIANAIVTLLVGSVAILVYGLSKRAERRNAATIIIMDIRHAEQVVMSVLEKDRIDRSMRRIIMENNWVKYKHLFASTFSSDDFSAFNRFFYACVEIAESRERMMSVFEENVRAKSQFIQNEILSIEDPSSSEGQQKRHDIIKQVEAEIYVFEPNEPKLRIRHNLQMMGRLSTTVAFDKLRKIAGRNA</sequence>
<comment type="caution">
    <text evidence="1">The sequence shown here is derived from an EMBL/GenBank/DDBJ whole genome shotgun (WGS) entry which is preliminary data.</text>
</comment>
<protein>
    <submittedName>
        <fullName evidence="1">Uncharacterized protein</fullName>
    </submittedName>
</protein>
<evidence type="ECO:0000313" key="1">
    <source>
        <dbReference type="EMBL" id="KKO12156.1"/>
    </source>
</evidence>
<dbReference type="AlphaFoldDB" id="A0A0F9W4D9"/>
<dbReference type="EMBL" id="LAZR01000001">
    <property type="protein sequence ID" value="KKO12156.1"/>
    <property type="molecule type" value="Genomic_DNA"/>
</dbReference>
<reference evidence="1" key="1">
    <citation type="journal article" date="2015" name="Nature">
        <title>Complex archaea that bridge the gap between prokaryotes and eukaryotes.</title>
        <authorList>
            <person name="Spang A."/>
            <person name="Saw J.H."/>
            <person name="Jorgensen S.L."/>
            <person name="Zaremba-Niedzwiedzka K."/>
            <person name="Martijn J."/>
            <person name="Lind A.E."/>
            <person name="van Eijk R."/>
            <person name="Schleper C."/>
            <person name="Guy L."/>
            <person name="Ettema T.J."/>
        </authorList>
    </citation>
    <scope>NUCLEOTIDE SEQUENCE</scope>
</reference>
<name>A0A0F9W4D9_9ZZZZ</name>